<dbReference type="Gene3D" id="3.30.420.10">
    <property type="entry name" value="Ribonuclease H-like superfamily/Ribonuclease H"/>
    <property type="match status" value="1"/>
</dbReference>
<dbReference type="InterPro" id="IPR039537">
    <property type="entry name" value="Retrotran_Ty1/copia-like"/>
</dbReference>
<proteinExistence type="predicted"/>
<organism evidence="2 3">
    <name type="scientific">Aegilops tauschii subsp. strangulata</name>
    <name type="common">Goatgrass</name>
    <dbReference type="NCBI Taxonomy" id="200361"/>
    <lineage>
        <taxon>Eukaryota</taxon>
        <taxon>Viridiplantae</taxon>
        <taxon>Streptophyta</taxon>
        <taxon>Embryophyta</taxon>
        <taxon>Tracheophyta</taxon>
        <taxon>Spermatophyta</taxon>
        <taxon>Magnoliopsida</taxon>
        <taxon>Liliopsida</taxon>
        <taxon>Poales</taxon>
        <taxon>Poaceae</taxon>
        <taxon>BOP clade</taxon>
        <taxon>Pooideae</taxon>
        <taxon>Triticodae</taxon>
        <taxon>Triticeae</taxon>
        <taxon>Triticinae</taxon>
        <taxon>Aegilops</taxon>
    </lineage>
</organism>
<evidence type="ECO:0000313" key="3">
    <source>
        <dbReference type="Proteomes" id="UP000015105"/>
    </source>
</evidence>
<dbReference type="PANTHER" id="PTHR42648">
    <property type="entry name" value="TRANSPOSASE, PUTATIVE-RELATED"/>
    <property type="match status" value="1"/>
</dbReference>
<reference evidence="3" key="1">
    <citation type="journal article" date="2014" name="Science">
        <title>Ancient hybridizations among the ancestral genomes of bread wheat.</title>
        <authorList>
            <consortium name="International Wheat Genome Sequencing Consortium,"/>
            <person name="Marcussen T."/>
            <person name="Sandve S.R."/>
            <person name="Heier L."/>
            <person name="Spannagl M."/>
            <person name="Pfeifer M."/>
            <person name="Jakobsen K.S."/>
            <person name="Wulff B.B."/>
            <person name="Steuernagel B."/>
            <person name="Mayer K.F."/>
            <person name="Olsen O.A."/>
        </authorList>
    </citation>
    <scope>NUCLEOTIDE SEQUENCE [LARGE SCALE GENOMIC DNA]</scope>
    <source>
        <strain evidence="3">cv. AL8/78</strain>
    </source>
</reference>
<name>A0A453J8S5_AEGTS</name>
<dbReference type="InterPro" id="IPR036397">
    <property type="entry name" value="RNaseH_sf"/>
</dbReference>
<dbReference type="AlphaFoldDB" id="A0A453J8S5"/>
<sequence length="175" mass="19890">ERRNQTVVAMARSMLKSKGMPGKFWGEAVNTAVYLLNQALTKSVVGMTPYEAWYGHKPTVDHLHTFGCVAHVKTVTGHTSKLADRSTPMVLVGYEKGTKAFRACNPLTNKVVVTRDVVFEEARSWNWNSTSRYTRLSMKFSTLFTMITSMQTLVINRRLRASRSQFSQLHRNNTE</sequence>
<reference evidence="2" key="3">
    <citation type="journal article" date="2017" name="Nature">
        <title>Genome sequence of the progenitor of the wheat D genome Aegilops tauschii.</title>
        <authorList>
            <person name="Luo M.C."/>
            <person name="Gu Y.Q."/>
            <person name="Puiu D."/>
            <person name="Wang H."/>
            <person name="Twardziok S.O."/>
            <person name="Deal K.R."/>
            <person name="Huo N."/>
            <person name="Zhu T."/>
            <person name="Wang L."/>
            <person name="Wang Y."/>
            <person name="McGuire P.E."/>
            <person name="Liu S."/>
            <person name="Long H."/>
            <person name="Ramasamy R.K."/>
            <person name="Rodriguez J.C."/>
            <person name="Van S.L."/>
            <person name="Yuan L."/>
            <person name="Wang Z."/>
            <person name="Xia Z."/>
            <person name="Xiao L."/>
            <person name="Anderson O.D."/>
            <person name="Ouyang S."/>
            <person name="Liang Y."/>
            <person name="Zimin A.V."/>
            <person name="Pertea G."/>
            <person name="Qi P."/>
            <person name="Bennetzen J.L."/>
            <person name="Dai X."/>
            <person name="Dawson M.W."/>
            <person name="Muller H.G."/>
            <person name="Kugler K."/>
            <person name="Rivarola-Duarte L."/>
            <person name="Spannagl M."/>
            <person name="Mayer K.F.X."/>
            <person name="Lu F.H."/>
            <person name="Bevan M.W."/>
            <person name="Leroy P."/>
            <person name="Li P."/>
            <person name="You F.M."/>
            <person name="Sun Q."/>
            <person name="Liu Z."/>
            <person name="Lyons E."/>
            <person name="Wicker T."/>
            <person name="Salzberg S.L."/>
            <person name="Devos K.M."/>
            <person name="Dvorak J."/>
        </authorList>
    </citation>
    <scope>NUCLEOTIDE SEQUENCE [LARGE SCALE GENOMIC DNA]</scope>
    <source>
        <strain evidence="2">cv. AL8/78</strain>
    </source>
</reference>
<reference evidence="2" key="5">
    <citation type="journal article" date="2021" name="G3 (Bethesda)">
        <title>Aegilops tauschii genome assembly Aet v5.0 features greater sequence contiguity and improved annotation.</title>
        <authorList>
            <person name="Wang L."/>
            <person name="Zhu T."/>
            <person name="Rodriguez J.C."/>
            <person name="Deal K.R."/>
            <person name="Dubcovsky J."/>
            <person name="McGuire P.E."/>
            <person name="Lux T."/>
            <person name="Spannagl M."/>
            <person name="Mayer K.F.X."/>
            <person name="Baldrich P."/>
            <person name="Meyers B.C."/>
            <person name="Huo N."/>
            <person name="Gu Y.Q."/>
            <person name="Zhou H."/>
            <person name="Devos K.M."/>
            <person name="Bennetzen J.L."/>
            <person name="Unver T."/>
            <person name="Budak H."/>
            <person name="Gulick P.J."/>
            <person name="Galiba G."/>
            <person name="Kalapos B."/>
            <person name="Nelson D.R."/>
            <person name="Li P."/>
            <person name="You F.M."/>
            <person name="Luo M.C."/>
            <person name="Dvorak J."/>
        </authorList>
    </citation>
    <scope>NUCLEOTIDE SEQUENCE [LARGE SCALE GENOMIC DNA]</scope>
    <source>
        <strain evidence="2">cv. AL8/78</strain>
    </source>
</reference>
<evidence type="ECO:0000259" key="1">
    <source>
        <dbReference type="Pfam" id="PF25597"/>
    </source>
</evidence>
<dbReference type="InterPro" id="IPR012337">
    <property type="entry name" value="RNaseH-like_sf"/>
</dbReference>
<keyword evidence="3" id="KW-1185">Reference proteome</keyword>
<dbReference type="EnsemblPlants" id="AET4Gv20833500.1">
    <property type="protein sequence ID" value="AET4Gv20833500.1"/>
    <property type="gene ID" value="AET4Gv20833500"/>
</dbReference>
<dbReference type="Proteomes" id="UP000015105">
    <property type="component" value="Chromosome 4D"/>
</dbReference>
<dbReference type="SUPFAM" id="SSF53098">
    <property type="entry name" value="Ribonuclease H-like"/>
    <property type="match status" value="1"/>
</dbReference>
<dbReference type="Pfam" id="PF25597">
    <property type="entry name" value="SH3_retrovirus"/>
    <property type="match status" value="1"/>
</dbReference>
<dbReference type="PANTHER" id="PTHR42648:SF25">
    <property type="entry name" value="RNA-DIRECTED DNA POLYMERASE"/>
    <property type="match status" value="1"/>
</dbReference>
<accession>A0A453J8S5</accession>
<dbReference type="InterPro" id="IPR057670">
    <property type="entry name" value="SH3_retrovirus"/>
</dbReference>
<dbReference type="STRING" id="200361.A0A453J8S5"/>
<reference evidence="2" key="4">
    <citation type="submission" date="2019-03" db="UniProtKB">
        <authorList>
            <consortium name="EnsemblPlants"/>
        </authorList>
    </citation>
    <scope>IDENTIFICATION</scope>
</reference>
<reference evidence="3" key="2">
    <citation type="journal article" date="2017" name="Nat. Plants">
        <title>The Aegilops tauschii genome reveals multiple impacts of transposons.</title>
        <authorList>
            <person name="Zhao G."/>
            <person name="Zou C."/>
            <person name="Li K."/>
            <person name="Wang K."/>
            <person name="Li T."/>
            <person name="Gao L."/>
            <person name="Zhang X."/>
            <person name="Wang H."/>
            <person name="Yang Z."/>
            <person name="Liu X."/>
            <person name="Jiang W."/>
            <person name="Mao L."/>
            <person name="Kong X."/>
            <person name="Jiao Y."/>
            <person name="Jia J."/>
        </authorList>
    </citation>
    <scope>NUCLEOTIDE SEQUENCE [LARGE SCALE GENOMIC DNA]</scope>
    <source>
        <strain evidence="3">cv. AL8/78</strain>
    </source>
</reference>
<protein>
    <recommendedName>
        <fullName evidence="1">Retroviral polymerase SH3-like domain-containing protein</fullName>
    </recommendedName>
</protein>
<dbReference type="GO" id="GO:0003676">
    <property type="term" value="F:nucleic acid binding"/>
    <property type="evidence" value="ECO:0007669"/>
    <property type="project" value="InterPro"/>
</dbReference>
<evidence type="ECO:0000313" key="2">
    <source>
        <dbReference type="EnsemblPlants" id="AET4Gv20833500.1"/>
    </source>
</evidence>
<dbReference type="Gramene" id="AET4Gv20833500.1">
    <property type="protein sequence ID" value="AET4Gv20833500.1"/>
    <property type="gene ID" value="AET4Gv20833500"/>
</dbReference>
<feature type="domain" description="Retroviral polymerase SH3-like" evidence="1">
    <location>
        <begin position="68"/>
        <end position="130"/>
    </location>
</feature>